<dbReference type="InterPro" id="IPR017441">
    <property type="entry name" value="Protein_kinase_ATP_BS"/>
</dbReference>
<dbReference type="InterPro" id="IPR001245">
    <property type="entry name" value="Ser-Thr/Tyr_kinase_cat_dom"/>
</dbReference>
<keyword evidence="2" id="KW-0808">Transferase</keyword>
<dbReference type="Pfam" id="PF07714">
    <property type="entry name" value="PK_Tyr_Ser-Thr"/>
    <property type="match status" value="1"/>
</dbReference>
<dbReference type="eggNOG" id="KOG0192">
    <property type="taxonomic scope" value="Eukaryota"/>
</dbReference>
<dbReference type="AlphaFoldDB" id="E1ZE50"/>
<dbReference type="KEGG" id="cvr:CHLNCDRAFT_145300"/>
<keyword evidence="9" id="KW-1185">Reference proteome</keyword>
<dbReference type="PROSITE" id="PS00108">
    <property type="entry name" value="PROTEIN_KINASE_ST"/>
    <property type="match status" value="1"/>
</dbReference>
<dbReference type="PROSITE" id="PS50011">
    <property type="entry name" value="PROTEIN_KINASE_DOM"/>
    <property type="match status" value="1"/>
</dbReference>
<evidence type="ECO:0000256" key="2">
    <source>
        <dbReference type="ARBA" id="ARBA00022679"/>
    </source>
</evidence>
<organism evidence="9">
    <name type="scientific">Chlorella variabilis</name>
    <name type="common">Green alga</name>
    <dbReference type="NCBI Taxonomy" id="554065"/>
    <lineage>
        <taxon>Eukaryota</taxon>
        <taxon>Viridiplantae</taxon>
        <taxon>Chlorophyta</taxon>
        <taxon>core chlorophytes</taxon>
        <taxon>Trebouxiophyceae</taxon>
        <taxon>Chlorellales</taxon>
        <taxon>Chlorellaceae</taxon>
        <taxon>Chlorella clade</taxon>
        <taxon>Chlorella</taxon>
    </lineage>
</organism>
<dbReference type="Gene3D" id="1.10.510.10">
    <property type="entry name" value="Transferase(Phosphotransferase) domain 1"/>
    <property type="match status" value="1"/>
</dbReference>
<keyword evidence="1" id="KW-0723">Serine/threonine-protein kinase</keyword>
<evidence type="ECO:0000313" key="9">
    <source>
        <dbReference type="Proteomes" id="UP000008141"/>
    </source>
</evidence>
<keyword evidence="4" id="KW-0418">Kinase</keyword>
<evidence type="ECO:0000256" key="4">
    <source>
        <dbReference type="ARBA" id="ARBA00022777"/>
    </source>
</evidence>
<evidence type="ECO:0000256" key="5">
    <source>
        <dbReference type="ARBA" id="ARBA00022840"/>
    </source>
</evidence>
<feature type="domain" description="Protein kinase" evidence="7">
    <location>
        <begin position="110"/>
        <end position="433"/>
    </location>
</feature>
<gene>
    <name evidence="8" type="ORF">CHLNCDRAFT_145300</name>
</gene>
<sequence length="646" mass="68709">MLEPVRQLALAAILAFLAFRPRKGWLRQRATVGSSDNLDSGGSKLPPHTNIVVEGGDDDDHDLDSKGMPLVPPVDPTAFSALPVGSRDERAESNLPFSYVTTAGYAKPMFIPDASSGAPSTGRTPSGVLPSNLSDSLHSLETDPMLTFISSRLSTIRRNAGGLSPTSSSGLTSMSGPLPAEVQQWEVQWENIVLERPIGRGSFGKVYLANWNATPVAVKILINAEYCSRGSLYDVLRQASWRPECAAELTWQLRLSMAFDAARGLLYLHLRTPPIIHRDVKSPNMLVDRNWNVKVCDFNLSEILRHQPAVVPMGGDATNPTWLAPEVLSGERATAASDVYSFGLVLWELLVWKLPWARQPPYQVRRAVLDGNRPEIPPRDSLPGPDNDKFMQLDAYCQLLRCAELVWRKDCWAHNPADRPAFADIVPRISAMMDLASPGPIPFQTEGLERLLTAGGGLIAALAEAEGHASGRAATALEQRSGLMGPAAQAAQLSVLACLEKMVPCTTGLAAALPEQGVAEIVAVGPKGRFVRCQEVRTRKHTAPGATKPAAHTGAGLFAVCDALLAAQFPHGRGGLQQELCVALGMVQGTQPPLLVLLAQPVAGAAGAGAGAEAAREAAQAAAREAAGAALAKVPAAVGGLELYKL</sequence>
<dbReference type="GO" id="GO:0004674">
    <property type="term" value="F:protein serine/threonine kinase activity"/>
    <property type="evidence" value="ECO:0007669"/>
    <property type="project" value="UniProtKB-KW"/>
</dbReference>
<dbReference type="Proteomes" id="UP000008141">
    <property type="component" value="Unassembled WGS sequence"/>
</dbReference>
<dbReference type="OrthoDB" id="339325at2759"/>
<keyword evidence="3 6" id="KW-0547">Nucleotide-binding</keyword>
<proteinExistence type="predicted"/>
<evidence type="ECO:0000259" key="7">
    <source>
        <dbReference type="PROSITE" id="PS50011"/>
    </source>
</evidence>
<evidence type="ECO:0000256" key="3">
    <source>
        <dbReference type="ARBA" id="ARBA00022741"/>
    </source>
</evidence>
<dbReference type="STRING" id="554065.E1ZE50"/>
<dbReference type="EMBL" id="GL433843">
    <property type="protein sequence ID" value="EFN55970.1"/>
    <property type="molecule type" value="Genomic_DNA"/>
</dbReference>
<reference evidence="8 9" key="1">
    <citation type="journal article" date="2010" name="Plant Cell">
        <title>The Chlorella variabilis NC64A genome reveals adaptation to photosymbiosis, coevolution with viruses, and cryptic sex.</title>
        <authorList>
            <person name="Blanc G."/>
            <person name="Duncan G."/>
            <person name="Agarkova I."/>
            <person name="Borodovsky M."/>
            <person name="Gurnon J."/>
            <person name="Kuo A."/>
            <person name="Lindquist E."/>
            <person name="Lucas S."/>
            <person name="Pangilinan J."/>
            <person name="Polle J."/>
            <person name="Salamov A."/>
            <person name="Terry A."/>
            <person name="Yamada T."/>
            <person name="Dunigan D.D."/>
            <person name="Grigoriev I.V."/>
            <person name="Claverie J.M."/>
            <person name="Van Etten J.L."/>
        </authorList>
    </citation>
    <scope>NUCLEOTIDE SEQUENCE [LARGE SCALE GENOMIC DNA]</scope>
    <source>
        <strain evidence="8 9">NC64A</strain>
    </source>
</reference>
<dbReference type="PANTHER" id="PTHR44329">
    <property type="entry name" value="SERINE/THREONINE-PROTEIN KINASE TNNI3K-RELATED"/>
    <property type="match status" value="1"/>
</dbReference>
<dbReference type="PROSITE" id="PS00107">
    <property type="entry name" value="PROTEIN_KINASE_ATP"/>
    <property type="match status" value="1"/>
</dbReference>
<dbReference type="InterPro" id="IPR051681">
    <property type="entry name" value="Ser/Thr_Kinases-Pseudokinases"/>
</dbReference>
<evidence type="ECO:0000256" key="6">
    <source>
        <dbReference type="PROSITE-ProRule" id="PRU10141"/>
    </source>
</evidence>
<dbReference type="InterPro" id="IPR008271">
    <property type="entry name" value="Ser/Thr_kinase_AS"/>
</dbReference>
<name>E1ZE50_CHLVA</name>
<dbReference type="RefSeq" id="XP_005848072.1">
    <property type="nucleotide sequence ID" value="XM_005848010.1"/>
</dbReference>
<dbReference type="Gene3D" id="3.30.200.20">
    <property type="entry name" value="Phosphorylase Kinase, domain 1"/>
    <property type="match status" value="1"/>
</dbReference>
<evidence type="ECO:0000313" key="8">
    <source>
        <dbReference type="EMBL" id="EFN55970.1"/>
    </source>
</evidence>
<accession>E1ZE50</accession>
<dbReference type="GO" id="GO:0005524">
    <property type="term" value="F:ATP binding"/>
    <property type="evidence" value="ECO:0007669"/>
    <property type="project" value="UniProtKB-UniRule"/>
</dbReference>
<dbReference type="SUPFAM" id="SSF56112">
    <property type="entry name" value="Protein kinase-like (PK-like)"/>
    <property type="match status" value="1"/>
</dbReference>
<feature type="binding site" evidence="6">
    <location>
        <position position="219"/>
    </location>
    <ligand>
        <name>ATP</name>
        <dbReference type="ChEBI" id="CHEBI:30616"/>
    </ligand>
</feature>
<dbReference type="PANTHER" id="PTHR44329:SF289">
    <property type="entry name" value="SERINE_THREONINE-PROTEIN KINASE VIK"/>
    <property type="match status" value="1"/>
</dbReference>
<dbReference type="InterPro" id="IPR000719">
    <property type="entry name" value="Prot_kinase_dom"/>
</dbReference>
<protein>
    <recommendedName>
        <fullName evidence="7">Protein kinase domain-containing protein</fullName>
    </recommendedName>
</protein>
<dbReference type="PRINTS" id="PR00109">
    <property type="entry name" value="TYRKINASE"/>
</dbReference>
<dbReference type="SMART" id="SM00220">
    <property type="entry name" value="S_TKc"/>
    <property type="match status" value="1"/>
</dbReference>
<dbReference type="GeneID" id="17355213"/>
<dbReference type="InParanoid" id="E1ZE50"/>
<keyword evidence="5 6" id="KW-0067">ATP-binding</keyword>
<evidence type="ECO:0000256" key="1">
    <source>
        <dbReference type="ARBA" id="ARBA00022527"/>
    </source>
</evidence>
<dbReference type="InterPro" id="IPR011009">
    <property type="entry name" value="Kinase-like_dom_sf"/>
</dbReference>